<protein>
    <submittedName>
        <fullName evidence="4">Citrate-binding protein-like</fullName>
    </submittedName>
</protein>
<gene>
    <name evidence="4" type="primary">LOC113699587</name>
</gene>
<evidence type="ECO:0000313" key="3">
    <source>
        <dbReference type="Proteomes" id="UP001652660"/>
    </source>
</evidence>
<dbReference type="Proteomes" id="UP001652660">
    <property type="component" value="Chromosome 7c"/>
</dbReference>
<feature type="domain" description="Alginate lyase 2" evidence="2">
    <location>
        <begin position="42"/>
        <end position="215"/>
    </location>
</feature>
<organism evidence="3 4">
    <name type="scientific">Coffea arabica</name>
    <name type="common">Arabian coffee</name>
    <dbReference type="NCBI Taxonomy" id="13443"/>
    <lineage>
        <taxon>Eukaryota</taxon>
        <taxon>Viridiplantae</taxon>
        <taxon>Streptophyta</taxon>
        <taxon>Embryophyta</taxon>
        <taxon>Tracheophyta</taxon>
        <taxon>Spermatophyta</taxon>
        <taxon>Magnoliopsida</taxon>
        <taxon>eudicotyledons</taxon>
        <taxon>Gunneridae</taxon>
        <taxon>Pentapetalae</taxon>
        <taxon>asterids</taxon>
        <taxon>lamiids</taxon>
        <taxon>Gentianales</taxon>
        <taxon>Rubiaceae</taxon>
        <taxon>Ixoroideae</taxon>
        <taxon>Gardenieae complex</taxon>
        <taxon>Bertiereae - Coffeeae clade</taxon>
        <taxon>Coffeeae</taxon>
        <taxon>Coffea</taxon>
    </lineage>
</organism>
<sequence length="219" mass="24671">MGSSFYHNIICSLLVVVLASIQLAIGGPTDPTDGFVELPFNTSFYHIQKPYDIPVDQRHSFIDGIHKLWVYSTDKPLAKNSPTNSRTEIIIQGYNYSSGIWQFEGYGFVPNGTSGVCIMQVFGASPHATTLMLRLFNGTLSYYRAPVLVSNIYDRWFRLNVIHDADASKVTVYIDGVQVIEAPGRGGKFHYFKCGVYSQPDASYYMESRWKGIKILKKM</sequence>
<keyword evidence="1" id="KW-0732">Signal</keyword>
<proteinExistence type="predicted"/>
<reference evidence="3" key="1">
    <citation type="journal article" date="2025" name="Foods">
        <title>Unveiling the Microbial Signatures of Arabica Coffee Cherries: Insights into Ripeness Specific Diversity, Functional Traits, and Implications for Quality and Safety.</title>
        <authorList>
            <consortium name="RefSeq"/>
            <person name="Tenea G.N."/>
            <person name="Cifuentes V."/>
            <person name="Reyes P."/>
            <person name="Cevallos-Vallejos M."/>
        </authorList>
    </citation>
    <scope>NUCLEOTIDE SEQUENCE [LARGE SCALE GENOMIC DNA]</scope>
</reference>
<name>A0A6P6TDK7_COFAR</name>
<feature type="signal peptide" evidence="1">
    <location>
        <begin position="1"/>
        <end position="26"/>
    </location>
</feature>
<dbReference type="AlphaFoldDB" id="A0A6P6TDK7"/>
<accession>A0A6P6TDK7</accession>
<keyword evidence="3" id="KW-1185">Reference proteome</keyword>
<dbReference type="RefSeq" id="XP_027075761.2">
    <property type="nucleotide sequence ID" value="XM_027219960.2"/>
</dbReference>
<evidence type="ECO:0000256" key="1">
    <source>
        <dbReference type="SAM" id="SignalP"/>
    </source>
</evidence>
<dbReference type="Pfam" id="PF08787">
    <property type="entry name" value="Alginate_lyase2"/>
    <property type="match status" value="1"/>
</dbReference>
<evidence type="ECO:0000313" key="4">
    <source>
        <dbReference type="RefSeq" id="XP_027075761.2"/>
    </source>
</evidence>
<dbReference type="PANTHER" id="PTHR33681:SF20">
    <property type="entry name" value="ALGINATE LYASE 2 DOMAIN-CONTAINING PROTEIN"/>
    <property type="match status" value="1"/>
</dbReference>
<dbReference type="InterPro" id="IPR013320">
    <property type="entry name" value="ConA-like_dom_sf"/>
</dbReference>
<dbReference type="GeneID" id="113699587"/>
<dbReference type="PANTHER" id="PTHR33681">
    <property type="entry name" value="BINDING PROTEIN, PUTATIVE, EXPRESSED-RELATED"/>
    <property type="match status" value="1"/>
</dbReference>
<dbReference type="SUPFAM" id="SSF49899">
    <property type="entry name" value="Concanavalin A-like lectins/glucanases"/>
    <property type="match status" value="1"/>
</dbReference>
<dbReference type="InterPro" id="IPR014895">
    <property type="entry name" value="Alginate_lyase_2"/>
</dbReference>
<dbReference type="OrthoDB" id="4221926at2759"/>
<evidence type="ECO:0000259" key="2">
    <source>
        <dbReference type="Pfam" id="PF08787"/>
    </source>
</evidence>
<reference evidence="4" key="2">
    <citation type="submission" date="2025-08" db="UniProtKB">
        <authorList>
            <consortium name="RefSeq"/>
        </authorList>
    </citation>
    <scope>IDENTIFICATION</scope>
    <source>
        <tissue evidence="4">Leaves</tissue>
    </source>
</reference>
<feature type="chain" id="PRO_5046924611" evidence="1">
    <location>
        <begin position="27"/>
        <end position="219"/>
    </location>
</feature>